<dbReference type="InterPro" id="IPR017441">
    <property type="entry name" value="Protein_kinase_ATP_BS"/>
</dbReference>
<evidence type="ECO:0000313" key="10">
    <source>
        <dbReference type="Proteomes" id="UP000184300"/>
    </source>
</evidence>
<dbReference type="PANTHER" id="PTHR11042:SF195">
    <property type="entry name" value="KINASE, PUTATIVE (AFU_ORTHOLOGUE AFUA_2G16620)-RELATED"/>
    <property type="match status" value="1"/>
</dbReference>
<dbReference type="SMART" id="SM00220">
    <property type="entry name" value="S_TKc"/>
    <property type="match status" value="1"/>
</dbReference>
<evidence type="ECO:0000256" key="1">
    <source>
        <dbReference type="ARBA" id="ARBA00022679"/>
    </source>
</evidence>
<dbReference type="GO" id="GO:0005634">
    <property type="term" value="C:nucleus"/>
    <property type="evidence" value="ECO:0007669"/>
    <property type="project" value="TreeGrafter"/>
</dbReference>
<dbReference type="Proteomes" id="UP000184300">
    <property type="component" value="Unassembled WGS sequence"/>
</dbReference>
<dbReference type="GO" id="GO:0005524">
    <property type="term" value="F:ATP binding"/>
    <property type="evidence" value="ECO:0007669"/>
    <property type="project" value="UniProtKB-UniRule"/>
</dbReference>
<dbReference type="OrthoDB" id="1405469at2759"/>
<dbReference type="PANTHER" id="PTHR11042">
    <property type="entry name" value="EUKARYOTIC TRANSLATION INITIATION FACTOR 2-ALPHA KINASE EIF2-ALPHA KINASE -RELATED"/>
    <property type="match status" value="1"/>
</dbReference>
<keyword evidence="1" id="KW-0808">Transferase</keyword>
<dbReference type="RefSeq" id="XP_022405150.1">
    <property type="nucleotide sequence ID" value="XM_022545535.1"/>
</dbReference>
<feature type="compositionally biased region" description="Low complexity" evidence="7">
    <location>
        <begin position="1"/>
        <end position="19"/>
    </location>
</feature>
<evidence type="ECO:0000256" key="3">
    <source>
        <dbReference type="ARBA" id="ARBA00022777"/>
    </source>
</evidence>
<dbReference type="GeneID" id="34461796"/>
<feature type="domain" description="Protein kinase" evidence="8">
    <location>
        <begin position="275"/>
        <end position="753"/>
    </location>
</feature>
<evidence type="ECO:0000256" key="5">
    <source>
        <dbReference type="ARBA" id="ARBA00037982"/>
    </source>
</evidence>
<dbReference type="GO" id="GO:1990625">
    <property type="term" value="P:negative regulation of cytoplasmic translational initiation in response to stress"/>
    <property type="evidence" value="ECO:0007669"/>
    <property type="project" value="TreeGrafter"/>
</dbReference>
<feature type="compositionally biased region" description="Basic and acidic residues" evidence="7">
    <location>
        <begin position="58"/>
        <end position="69"/>
    </location>
</feature>
<dbReference type="GO" id="GO:0005829">
    <property type="term" value="C:cytosol"/>
    <property type="evidence" value="ECO:0007669"/>
    <property type="project" value="TreeGrafter"/>
</dbReference>
<dbReference type="PROSITE" id="PS00107">
    <property type="entry name" value="PROTEIN_KINASE_ATP"/>
    <property type="match status" value="1"/>
</dbReference>
<accession>A0A1L9VX33</accession>
<organism evidence="9 10">
    <name type="scientific">Aspergillus glaucus CBS 516.65</name>
    <dbReference type="NCBI Taxonomy" id="1160497"/>
    <lineage>
        <taxon>Eukaryota</taxon>
        <taxon>Fungi</taxon>
        <taxon>Dikarya</taxon>
        <taxon>Ascomycota</taxon>
        <taxon>Pezizomycotina</taxon>
        <taxon>Eurotiomycetes</taxon>
        <taxon>Eurotiomycetidae</taxon>
        <taxon>Eurotiales</taxon>
        <taxon>Aspergillaceae</taxon>
        <taxon>Aspergillus</taxon>
        <taxon>Aspergillus subgen. Aspergillus</taxon>
    </lineage>
</organism>
<evidence type="ECO:0000259" key="8">
    <source>
        <dbReference type="PROSITE" id="PS50011"/>
    </source>
</evidence>
<comment type="similarity">
    <text evidence="5">Belongs to the protein kinase superfamily. Ser/Thr protein kinase family. GCN2 subfamily.</text>
</comment>
<dbReference type="Gene3D" id="1.10.510.10">
    <property type="entry name" value="Transferase(Phosphotransferase) domain 1"/>
    <property type="match status" value="1"/>
</dbReference>
<keyword evidence="10" id="KW-1185">Reference proteome</keyword>
<dbReference type="AlphaFoldDB" id="A0A1L9VX33"/>
<dbReference type="SUPFAM" id="SSF56112">
    <property type="entry name" value="Protein kinase-like (PK-like)"/>
    <property type="match status" value="1"/>
</dbReference>
<evidence type="ECO:0000256" key="4">
    <source>
        <dbReference type="ARBA" id="ARBA00022840"/>
    </source>
</evidence>
<gene>
    <name evidence="9" type="ORF">ASPGLDRAFT_42045</name>
</gene>
<feature type="region of interest" description="Disordered" evidence="7">
    <location>
        <begin position="359"/>
        <end position="435"/>
    </location>
</feature>
<evidence type="ECO:0000256" key="6">
    <source>
        <dbReference type="PROSITE-ProRule" id="PRU10141"/>
    </source>
</evidence>
<feature type="region of interest" description="Disordered" evidence="7">
    <location>
        <begin position="621"/>
        <end position="640"/>
    </location>
</feature>
<protein>
    <recommendedName>
        <fullName evidence="8">Protein kinase domain-containing protein</fullName>
    </recommendedName>
</protein>
<name>A0A1L9VX33_ASPGL</name>
<dbReference type="STRING" id="1160497.A0A1L9VX33"/>
<dbReference type="PROSITE" id="PS50011">
    <property type="entry name" value="PROTEIN_KINASE_DOM"/>
    <property type="match status" value="1"/>
</dbReference>
<keyword evidence="4 6" id="KW-0067">ATP-binding</keyword>
<dbReference type="InterPro" id="IPR008271">
    <property type="entry name" value="Ser/Thr_kinase_AS"/>
</dbReference>
<dbReference type="GO" id="GO:0004694">
    <property type="term" value="F:eukaryotic translation initiation factor 2alpha kinase activity"/>
    <property type="evidence" value="ECO:0007669"/>
    <property type="project" value="TreeGrafter"/>
</dbReference>
<evidence type="ECO:0000256" key="2">
    <source>
        <dbReference type="ARBA" id="ARBA00022741"/>
    </source>
</evidence>
<evidence type="ECO:0000256" key="7">
    <source>
        <dbReference type="SAM" id="MobiDB-lite"/>
    </source>
</evidence>
<feature type="binding site" evidence="6">
    <location>
        <position position="305"/>
    </location>
    <ligand>
        <name>ATP</name>
        <dbReference type="ChEBI" id="CHEBI:30616"/>
    </ligand>
</feature>
<keyword evidence="3" id="KW-0418">Kinase</keyword>
<dbReference type="FunFam" id="3.30.200.20:FF:000787">
    <property type="entry name" value="Protein kinase, putative (AFU_orthologue AFUA_2G16620)"/>
    <property type="match status" value="1"/>
</dbReference>
<feature type="region of interest" description="Disordered" evidence="7">
    <location>
        <begin position="1"/>
        <end position="73"/>
    </location>
</feature>
<dbReference type="EMBL" id="KV878889">
    <property type="protein sequence ID" value="OJJ88474.1"/>
    <property type="molecule type" value="Genomic_DNA"/>
</dbReference>
<dbReference type="InterPro" id="IPR050339">
    <property type="entry name" value="CC_SR_Kinase"/>
</dbReference>
<sequence>MSMFRSAAELSSSDSQSSSDEGEKDVVASSSYHVGGATQPSAKPTKKPPLISRSSSYRRHEVPDAKDIPDVDTGSHANMMTAALLEFYCLSRATDILNAQEGSVGNYTRESPEVQYLGKRMYAFKSQFLSSHGVLASGVDKEELGTTRQYYRDNLDLLGVSALEGLDLNDRHVQQSPTSTTKDLALAARSSNMRVLTETPHGGYAHHMDQRREILGLKQFSGGRNVTPLEDIRLDVTKLPHRTLPFTGSSPVSFPLFSSQPPSPVSAMSRYATEFSEVGILGRGSYGEVYHVQNHIDGQNYAVKKIPLSQRRLEQLQFGGNQLETIMKEIRTLARLEHTNVVRYYGAWVEKAHFSQRVSNRPTPFASNNGQTASDQEQTQSYLPSHDPMDNHSYGVVFEHSESSAAETHSDSMSQRSQSTTTSRHSKRSSGHSIQFDEEIESIARDFSVPSQGQLSTFGGNDSDIFTDGLSHGASKMQVQRRARDGTDDPAVVLHIQMSLHPTSLGSYLNPQQSEKGTRRHCYHLVPSLRLMLSIISGVEYIHSKGIVHRDLKPANIFLSSPENSNLEICGTCQKQPESDCRHYHPRIGDFGLVADISHIDDCSPRGSVSSQNMNRVVGTEFYRPPTNSNSPGISESDESITDEDYYTIDERLDVYALGVILFELLYRLSTKMERQMVLSELTRGRSSSASIDMATQRTVFPPDFAEKIDMGQVPLKEGMSLADSIMTCIRGMLEPRSKQRWRCSHVKKHLVGILSALEKAS</sequence>
<dbReference type="InterPro" id="IPR011009">
    <property type="entry name" value="Kinase-like_dom_sf"/>
</dbReference>
<proteinExistence type="inferred from homology"/>
<dbReference type="PROSITE" id="PS00108">
    <property type="entry name" value="PROTEIN_KINASE_ST"/>
    <property type="match status" value="1"/>
</dbReference>
<dbReference type="InterPro" id="IPR000719">
    <property type="entry name" value="Prot_kinase_dom"/>
</dbReference>
<feature type="compositionally biased region" description="Polar residues" evidence="7">
    <location>
        <begin position="28"/>
        <end position="42"/>
    </location>
</feature>
<feature type="compositionally biased region" description="Low complexity" evidence="7">
    <location>
        <begin position="403"/>
        <end position="423"/>
    </location>
</feature>
<dbReference type="Pfam" id="PF00069">
    <property type="entry name" value="Pkinase"/>
    <property type="match status" value="2"/>
</dbReference>
<feature type="compositionally biased region" description="Polar residues" evidence="7">
    <location>
        <begin position="359"/>
        <end position="383"/>
    </location>
</feature>
<evidence type="ECO:0000313" key="9">
    <source>
        <dbReference type="EMBL" id="OJJ88474.1"/>
    </source>
</evidence>
<dbReference type="Gene3D" id="3.30.200.20">
    <property type="entry name" value="Phosphorylase Kinase, domain 1"/>
    <property type="match status" value="1"/>
</dbReference>
<reference evidence="10" key="1">
    <citation type="journal article" date="2017" name="Genome Biol.">
        <title>Comparative genomics reveals high biological diversity and specific adaptations in the industrially and medically important fungal genus Aspergillus.</title>
        <authorList>
            <person name="de Vries R.P."/>
            <person name="Riley R."/>
            <person name="Wiebenga A."/>
            <person name="Aguilar-Osorio G."/>
            <person name="Amillis S."/>
            <person name="Uchima C.A."/>
            <person name="Anderluh G."/>
            <person name="Asadollahi M."/>
            <person name="Askin M."/>
            <person name="Barry K."/>
            <person name="Battaglia E."/>
            <person name="Bayram O."/>
            <person name="Benocci T."/>
            <person name="Braus-Stromeyer S.A."/>
            <person name="Caldana C."/>
            <person name="Canovas D."/>
            <person name="Cerqueira G.C."/>
            <person name="Chen F."/>
            <person name="Chen W."/>
            <person name="Choi C."/>
            <person name="Clum A."/>
            <person name="Dos Santos R.A."/>
            <person name="Damasio A.R."/>
            <person name="Diallinas G."/>
            <person name="Emri T."/>
            <person name="Fekete E."/>
            <person name="Flipphi M."/>
            <person name="Freyberg S."/>
            <person name="Gallo A."/>
            <person name="Gournas C."/>
            <person name="Habgood R."/>
            <person name="Hainaut M."/>
            <person name="Harispe M.L."/>
            <person name="Henrissat B."/>
            <person name="Hilden K.S."/>
            <person name="Hope R."/>
            <person name="Hossain A."/>
            <person name="Karabika E."/>
            <person name="Karaffa L."/>
            <person name="Karanyi Z."/>
            <person name="Krasevec N."/>
            <person name="Kuo A."/>
            <person name="Kusch H."/>
            <person name="LaButti K."/>
            <person name="Lagendijk E.L."/>
            <person name="Lapidus A."/>
            <person name="Levasseur A."/>
            <person name="Lindquist E."/>
            <person name="Lipzen A."/>
            <person name="Logrieco A.F."/>
            <person name="MacCabe A."/>
            <person name="Maekelae M.R."/>
            <person name="Malavazi I."/>
            <person name="Melin P."/>
            <person name="Meyer V."/>
            <person name="Mielnichuk N."/>
            <person name="Miskei M."/>
            <person name="Molnar A.P."/>
            <person name="Mule G."/>
            <person name="Ngan C.Y."/>
            <person name="Orejas M."/>
            <person name="Orosz E."/>
            <person name="Ouedraogo J.P."/>
            <person name="Overkamp K.M."/>
            <person name="Park H.-S."/>
            <person name="Perrone G."/>
            <person name="Piumi F."/>
            <person name="Punt P.J."/>
            <person name="Ram A.F."/>
            <person name="Ramon A."/>
            <person name="Rauscher S."/>
            <person name="Record E."/>
            <person name="Riano-Pachon D.M."/>
            <person name="Robert V."/>
            <person name="Roehrig J."/>
            <person name="Ruller R."/>
            <person name="Salamov A."/>
            <person name="Salih N.S."/>
            <person name="Samson R.A."/>
            <person name="Sandor E."/>
            <person name="Sanguinetti M."/>
            <person name="Schuetze T."/>
            <person name="Sepcic K."/>
            <person name="Shelest E."/>
            <person name="Sherlock G."/>
            <person name="Sophianopoulou V."/>
            <person name="Squina F.M."/>
            <person name="Sun H."/>
            <person name="Susca A."/>
            <person name="Todd R.B."/>
            <person name="Tsang A."/>
            <person name="Unkles S.E."/>
            <person name="van de Wiele N."/>
            <person name="van Rossen-Uffink D."/>
            <person name="Oliveira J.V."/>
            <person name="Vesth T.C."/>
            <person name="Visser J."/>
            <person name="Yu J.-H."/>
            <person name="Zhou M."/>
            <person name="Andersen M.R."/>
            <person name="Archer D.B."/>
            <person name="Baker S.E."/>
            <person name="Benoit I."/>
            <person name="Brakhage A.A."/>
            <person name="Braus G.H."/>
            <person name="Fischer R."/>
            <person name="Frisvad J.C."/>
            <person name="Goldman G.H."/>
            <person name="Houbraken J."/>
            <person name="Oakley B."/>
            <person name="Pocsi I."/>
            <person name="Scazzocchio C."/>
            <person name="Seiboth B."/>
            <person name="vanKuyk P.A."/>
            <person name="Wortman J."/>
            <person name="Dyer P.S."/>
            <person name="Grigoriev I.V."/>
        </authorList>
    </citation>
    <scope>NUCLEOTIDE SEQUENCE [LARGE SCALE GENOMIC DNA]</scope>
    <source>
        <strain evidence="10">CBS 516.65</strain>
    </source>
</reference>
<keyword evidence="2 6" id="KW-0547">Nucleotide-binding</keyword>
<dbReference type="VEuPathDB" id="FungiDB:ASPGLDRAFT_42045"/>